<evidence type="ECO:0000256" key="6">
    <source>
        <dbReference type="SAM" id="Phobius"/>
    </source>
</evidence>
<dbReference type="OrthoDB" id="5873055at2759"/>
<dbReference type="STRING" id="53326.A0A016T6X0"/>
<reference evidence="8" key="1">
    <citation type="journal article" date="2015" name="Nat. Genet.">
        <title>The genome and transcriptome of the zoonotic hookworm Ancylostoma ceylanicum identify infection-specific gene families.</title>
        <authorList>
            <person name="Schwarz E.M."/>
            <person name="Hu Y."/>
            <person name="Antoshechkin I."/>
            <person name="Miller M.M."/>
            <person name="Sternberg P.W."/>
            <person name="Aroian R.V."/>
        </authorList>
    </citation>
    <scope>NUCLEOTIDE SEQUENCE</scope>
    <source>
        <strain evidence="8">HY135</strain>
    </source>
</reference>
<feature type="transmembrane region" description="Helical" evidence="6">
    <location>
        <begin position="470"/>
        <end position="487"/>
    </location>
</feature>
<sequence length="540" mass="62092">MRIPFTDQETELHEVIYFVARVVQRPDTPISRTGCETLARHHPMQLTTFLPCLAALFTAVHGQYYPQQASQQYYPQQQYAPQPQYPGQWRQWDQPQSYQSQPQFLPQQPVQANYQQNFAFPPQQQQQRFPLPQYQQQVPPPPQQFVPTLQQFQQQVPQFAQQQYQQRPPPPPPVVFNQPPPPPPPQPVQQAVFKPRPVYREGPKIYEQQFKINKAVPVEGFMPQLVEPQLPIQQRIRVPPPPERFHPHLADIYGQPSLPDRPSSSTRPTIILIGESLPEGAYGAEERLIDGNHPSYIEDTAKTTPVDQFRKFVQPQVVIPKPAPRRPSVPRPQPPVRYRACPTAPYITVIFVLCSLFAIPTVVWGFVAQDDEVIPYCNPPLGLAPNVSHFWSVSNVVVNCIVLLVYATIIGFVHFRAKSRACHEQRKVVRRLQVIVIVFIFSWFMAILGVNVGILLGFPPDIFQLWQSNMGFFAMICYSQTFYVCIWRSKEYRSAFIEQLQLMVCRKPQVKIEVSTSRSQVTRVITVQAQTKTALRSTCT</sequence>
<feature type="transmembrane region" description="Helical" evidence="6">
    <location>
        <begin position="388"/>
        <end position="413"/>
    </location>
</feature>
<proteinExistence type="predicted"/>
<feature type="compositionally biased region" description="Low complexity" evidence="5">
    <location>
        <begin position="125"/>
        <end position="137"/>
    </location>
</feature>
<dbReference type="AlphaFoldDB" id="A0A016T6X0"/>
<feature type="compositionally biased region" description="Low complexity" evidence="5">
    <location>
        <begin position="157"/>
        <end position="166"/>
    </location>
</feature>
<comment type="subcellular location">
    <subcellularLocation>
        <location evidence="1">Membrane</location>
    </subcellularLocation>
</comment>
<keyword evidence="4 6" id="KW-0472">Membrane</keyword>
<feature type="compositionally biased region" description="Low complexity" evidence="5">
    <location>
        <begin position="77"/>
        <end position="88"/>
    </location>
</feature>
<dbReference type="PANTHER" id="PTHR23360">
    <property type="entry name" value="G-PROTEIN COUPLED RECEPTORS FAMILY 1 PROFILE DOMAIN-CONTAINING PROTEIN-RELATED"/>
    <property type="match status" value="1"/>
</dbReference>
<organism evidence="7 8">
    <name type="scientific">Ancylostoma ceylanicum</name>
    <dbReference type="NCBI Taxonomy" id="53326"/>
    <lineage>
        <taxon>Eukaryota</taxon>
        <taxon>Metazoa</taxon>
        <taxon>Ecdysozoa</taxon>
        <taxon>Nematoda</taxon>
        <taxon>Chromadorea</taxon>
        <taxon>Rhabditida</taxon>
        <taxon>Rhabditina</taxon>
        <taxon>Rhabditomorpha</taxon>
        <taxon>Strongyloidea</taxon>
        <taxon>Ancylostomatidae</taxon>
        <taxon>Ancylostomatinae</taxon>
        <taxon>Ancylostoma</taxon>
    </lineage>
</organism>
<accession>A0A016T6X0</accession>
<evidence type="ECO:0000256" key="4">
    <source>
        <dbReference type="ARBA" id="ARBA00023136"/>
    </source>
</evidence>
<dbReference type="SUPFAM" id="SSF81321">
    <property type="entry name" value="Family A G protein-coupled receptor-like"/>
    <property type="match status" value="1"/>
</dbReference>
<dbReference type="Pfam" id="PF10320">
    <property type="entry name" value="7TM_GPCR_Srsx"/>
    <property type="match status" value="1"/>
</dbReference>
<feature type="region of interest" description="Disordered" evidence="5">
    <location>
        <begin position="157"/>
        <end position="189"/>
    </location>
</feature>
<comment type="caution">
    <text evidence="7">The sequence shown here is derived from an EMBL/GenBank/DDBJ whole genome shotgun (WGS) entry which is preliminary data.</text>
</comment>
<feature type="region of interest" description="Disordered" evidence="5">
    <location>
        <begin position="125"/>
        <end position="145"/>
    </location>
</feature>
<evidence type="ECO:0000256" key="5">
    <source>
        <dbReference type="SAM" id="MobiDB-lite"/>
    </source>
</evidence>
<dbReference type="GO" id="GO:0004930">
    <property type="term" value="F:G protein-coupled receptor activity"/>
    <property type="evidence" value="ECO:0007669"/>
    <property type="project" value="InterPro"/>
</dbReference>
<feature type="transmembrane region" description="Helical" evidence="6">
    <location>
        <begin position="434"/>
        <end position="458"/>
    </location>
</feature>
<gene>
    <name evidence="7" type="primary">Acey_s0131.g1641</name>
    <name evidence="7" type="ORF">Y032_0131g1641</name>
</gene>
<evidence type="ECO:0000256" key="3">
    <source>
        <dbReference type="ARBA" id="ARBA00022989"/>
    </source>
</evidence>
<keyword evidence="2 6" id="KW-0812">Transmembrane</keyword>
<evidence type="ECO:0000256" key="1">
    <source>
        <dbReference type="ARBA" id="ARBA00004370"/>
    </source>
</evidence>
<keyword evidence="3 6" id="KW-1133">Transmembrane helix</keyword>
<dbReference type="SMART" id="SM01381">
    <property type="entry name" value="7TM_GPCR_Srsx"/>
    <property type="match status" value="1"/>
</dbReference>
<dbReference type="InterPro" id="IPR000276">
    <property type="entry name" value="GPCR_Rhodpsn"/>
</dbReference>
<protein>
    <recommendedName>
        <fullName evidence="9">G-protein coupled receptors family 1 profile domain-containing protein</fullName>
    </recommendedName>
</protein>
<dbReference type="Proteomes" id="UP000024635">
    <property type="component" value="Unassembled WGS sequence"/>
</dbReference>
<feature type="compositionally biased region" description="Polar residues" evidence="5">
    <location>
        <begin position="91"/>
        <end position="103"/>
    </location>
</feature>
<feature type="compositionally biased region" description="Pro residues" evidence="5">
    <location>
        <begin position="167"/>
        <end position="187"/>
    </location>
</feature>
<name>A0A016T6X0_9BILA</name>
<dbReference type="InterPro" id="IPR019424">
    <property type="entry name" value="7TM_GPCR_Srsx"/>
</dbReference>
<evidence type="ECO:0000256" key="2">
    <source>
        <dbReference type="ARBA" id="ARBA00022692"/>
    </source>
</evidence>
<dbReference type="EMBL" id="JARK01001467">
    <property type="protein sequence ID" value="EYB98465.1"/>
    <property type="molecule type" value="Genomic_DNA"/>
</dbReference>
<evidence type="ECO:0000313" key="8">
    <source>
        <dbReference type="Proteomes" id="UP000024635"/>
    </source>
</evidence>
<evidence type="ECO:0008006" key="9">
    <source>
        <dbReference type="Google" id="ProtNLM"/>
    </source>
</evidence>
<dbReference type="PANTHER" id="PTHR23360:SF37">
    <property type="entry name" value="G-PROTEIN COUPLED RECEPTORS FAMILY 1 PROFILE DOMAIN-CONTAINING PROTEIN"/>
    <property type="match status" value="1"/>
</dbReference>
<feature type="transmembrane region" description="Helical" evidence="6">
    <location>
        <begin position="346"/>
        <end position="368"/>
    </location>
</feature>
<dbReference type="InterPro" id="IPR047130">
    <property type="entry name" value="7TM_GPCR_Srsx_nematod"/>
</dbReference>
<evidence type="ECO:0000313" key="7">
    <source>
        <dbReference type="EMBL" id="EYB98465.1"/>
    </source>
</evidence>
<feature type="region of interest" description="Disordered" evidence="5">
    <location>
        <begin position="77"/>
        <end position="103"/>
    </location>
</feature>
<dbReference type="Gene3D" id="1.20.1070.10">
    <property type="entry name" value="Rhodopsin 7-helix transmembrane proteins"/>
    <property type="match status" value="1"/>
</dbReference>
<keyword evidence="8" id="KW-1185">Reference proteome</keyword>
<dbReference type="GO" id="GO:0016020">
    <property type="term" value="C:membrane"/>
    <property type="evidence" value="ECO:0007669"/>
    <property type="project" value="UniProtKB-SubCell"/>
</dbReference>